<accession>A0A2Z6EX56</accession>
<organism evidence="1 2">
    <name type="scientific">Mycoavidus cysteinexigens</name>
    <dbReference type="NCBI Taxonomy" id="1553431"/>
    <lineage>
        <taxon>Bacteria</taxon>
        <taxon>Pseudomonadati</taxon>
        <taxon>Pseudomonadota</taxon>
        <taxon>Betaproteobacteria</taxon>
        <taxon>Burkholderiales</taxon>
        <taxon>Burkholderiaceae</taxon>
        <taxon>Mycoavidus</taxon>
    </lineage>
</organism>
<name>A0A2Z6EX56_9BURK</name>
<sequence>MLQKEKEVRTSPRLCHTLVMDLLITNGLTWPLEVLPRNRSWPLQLNFLLLKTIKNGGVPVELGGKSEEDWLAEIKSMNNPQ</sequence>
<dbReference type="EMBL" id="AP018150">
    <property type="protein sequence ID" value="BBE10043.1"/>
    <property type="molecule type" value="Genomic_DNA"/>
</dbReference>
<evidence type="ECO:0000313" key="1">
    <source>
        <dbReference type="EMBL" id="BBE10043.1"/>
    </source>
</evidence>
<dbReference type="KEGG" id="mcys:MCB1EB_1882"/>
<protein>
    <submittedName>
        <fullName evidence="1">Transposase</fullName>
    </submittedName>
</protein>
<dbReference type="Proteomes" id="UP000282597">
    <property type="component" value="Chromosome"/>
</dbReference>
<keyword evidence="2" id="KW-1185">Reference proteome</keyword>
<dbReference type="AlphaFoldDB" id="A0A2Z6EX56"/>
<evidence type="ECO:0000313" key="2">
    <source>
        <dbReference type="Proteomes" id="UP000282597"/>
    </source>
</evidence>
<proteinExistence type="predicted"/>
<gene>
    <name evidence="1" type="ORF">MCB1EB_1882</name>
</gene>
<reference evidence="1 2" key="1">
    <citation type="journal article" date="2018" name="Microbes Environ.">
        <title>Comparative Genomic Insights into Endofungal Lifestyles of Two Bacterial Endosymbionts, Mycoavidus cysteinexigens and Burkholderia rhizoxinica.</title>
        <authorList>
            <person name="Sharmin D."/>
            <person name="Guo Y."/>
            <person name="Nishizawa T."/>
            <person name="Ohshima S."/>
            <person name="Sato Y."/>
            <person name="Takashima Y."/>
            <person name="Narisawa K."/>
            <person name="Ohta H."/>
        </authorList>
    </citation>
    <scope>NUCLEOTIDE SEQUENCE [LARGE SCALE GENOMIC DNA]</scope>
    <source>
        <strain evidence="1 2">B1-EB</strain>
    </source>
</reference>